<keyword evidence="1" id="KW-0805">Transcription regulation</keyword>
<sequence>MKTRRAINISTDDIPRYQQVKDYIIDRINSGAWQPGMKIDSEAELVAATGVSRMTVNRALRELTAEGRLTRMQGSGTFVAEQKPQSALLEIHSIAQEIRERGGKYSCEIHSLQEEKARPDLARAMSLAPYSTVYHSVIVHKDNGVPIQLSSRFINPKIAPDYLKQDFTTITPNEYLLSLAPITSVEHVIEALIAEPWVRDLLEINSAEPCLALHRKTWVGEVIATCSTFYYPGSRYTLGGRFTPPSAGSIGIS</sequence>
<evidence type="ECO:0000313" key="7">
    <source>
        <dbReference type="Proteomes" id="UP000184603"/>
    </source>
</evidence>
<dbReference type="PRINTS" id="PR00035">
    <property type="entry name" value="HTHGNTR"/>
</dbReference>
<evidence type="ECO:0000259" key="5">
    <source>
        <dbReference type="PROSITE" id="PS50949"/>
    </source>
</evidence>
<evidence type="ECO:0000256" key="1">
    <source>
        <dbReference type="ARBA" id="ARBA00023015"/>
    </source>
</evidence>
<dbReference type="SUPFAM" id="SSF46785">
    <property type="entry name" value="Winged helix' DNA-binding domain"/>
    <property type="match status" value="1"/>
</dbReference>
<dbReference type="PANTHER" id="PTHR44846">
    <property type="entry name" value="MANNOSYL-D-GLYCERATE TRANSPORT/METABOLISM SYSTEM REPRESSOR MNGR-RELATED"/>
    <property type="match status" value="1"/>
</dbReference>
<dbReference type="Gene3D" id="3.40.1410.10">
    <property type="entry name" value="Chorismate lyase-like"/>
    <property type="match status" value="1"/>
</dbReference>
<dbReference type="SUPFAM" id="SSF64288">
    <property type="entry name" value="Chorismate lyase-like"/>
    <property type="match status" value="1"/>
</dbReference>
<dbReference type="InterPro" id="IPR010248">
    <property type="entry name" value="His_ut_repres"/>
</dbReference>
<reference evidence="6 7" key="1">
    <citation type="submission" date="2016-12" db="EMBL/GenBank/DDBJ databases">
        <authorList>
            <person name="Song W.-J."/>
            <person name="Kurnit D.M."/>
        </authorList>
    </citation>
    <scope>NUCLEOTIDE SEQUENCE [LARGE SCALE GENOMIC DNA]</scope>
    <source>
        <strain evidence="6 7">DSM 18488</strain>
    </source>
</reference>
<dbReference type="FunFam" id="1.10.10.10:FF:000079">
    <property type="entry name" value="GntR family transcriptional regulator"/>
    <property type="match status" value="1"/>
</dbReference>
<dbReference type="PANTHER" id="PTHR44846:SF16">
    <property type="entry name" value="TRANSCRIPTIONAL REGULATOR PHNF-RELATED"/>
    <property type="match status" value="1"/>
</dbReference>
<keyword evidence="2" id="KW-0238">DNA-binding</keyword>
<organism evidence="6 7">
    <name type="scientific">Desulfopila aestuarii DSM 18488</name>
    <dbReference type="NCBI Taxonomy" id="1121416"/>
    <lineage>
        <taxon>Bacteria</taxon>
        <taxon>Pseudomonadati</taxon>
        <taxon>Thermodesulfobacteriota</taxon>
        <taxon>Desulfobulbia</taxon>
        <taxon>Desulfobulbales</taxon>
        <taxon>Desulfocapsaceae</taxon>
        <taxon>Desulfopila</taxon>
    </lineage>
</organism>
<evidence type="ECO:0000256" key="3">
    <source>
        <dbReference type="ARBA" id="ARBA00023163"/>
    </source>
</evidence>
<dbReference type="Gene3D" id="1.10.10.10">
    <property type="entry name" value="Winged helix-like DNA-binding domain superfamily/Winged helix DNA-binding domain"/>
    <property type="match status" value="1"/>
</dbReference>
<dbReference type="Proteomes" id="UP000184603">
    <property type="component" value="Unassembled WGS sequence"/>
</dbReference>
<dbReference type="GO" id="GO:0003700">
    <property type="term" value="F:DNA-binding transcription factor activity"/>
    <property type="evidence" value="ECO:0007669"/>
    <property type="project" value="UniProtKB-UniRule"/>
</dbReference>
<dbReference type="SMART" id="SM00866">
    <property type="entry name" value="UTRA"/>
    <property type="match status" value="1"/>
</dbReference>
<name>A0A1M7Y485_9BACT</name>
<dbReference type="GO" id="GO:0045892">
    <property type="term" value="P:negative regulation of DNA-templated transcription"/>
    <property type="evidence" value="ECO:0007669"/>
    <property type="project" value="UniProtKB-UniRule"/>
</dbReference>
<dbReference type="InterPro" id="IPR050679">
    <property type="entry name" value="Bact_HTH_transcr_reg"/>
</dbReference>
<dbReference type="PROSITE" id="PS50949">
    <property type="entry name" value="HTH_GNTR"/>
    <property type="match status" value="1"/>
</dbReference>
<dbReference type="InterPro" id="IPR000524">
    <property type="entry name" value="Tscrpt_reg_HTH_GntR"/>
</dbReference>
<dbReference type="RefSeq" id="WP_073613047.1">
    <property type="nucleotide sequence ID" value="NZ_FRFE01000006.1"/>
</dbReference>
<protein>
    <recommendedName>
        <fullName evidence="4">Histidine utilization repressor</fullName>
    </recommendedName>
</protein>
<dbReference type="GO" id="GO:0006547">
    <property type="term" value="P:L-histidine metabolic process"/>
    <property type="evidence" value="ECO:0007669"/>
    <property type="project" value="UniProtKB-UniRule"/>
</dbReference>
<dbReference type="InterPro" id="IPR011663">
    <property type="entry name" value="UTRA"/>
</dbReference>
<dbReference type="AlphaFoldDB" id="A0A1M7Y485"/>
<dbReference type="EMBL" id="FRFE01000006">
    <property type="protein sequence ID" value="SHO47041.1"/>
    <property type="molecule type" value="Genomic_DNA"/>
</dbReference>
<evidence type="ECO:0000256" key="2">
    <source>
        <dbReference type="ARBA" id="ARBA00023125"/>
    </source>
</evidence>
<dbReference type="STRING" id="1121416.SAMN02745220_01741"/>
<dbReference type="InterPro" id="IPR036390">
    <property type="entry name" value="WH_DNA-bd_sf"/>
</dbReference>
<dbReference type="OrthoDB" id="9808698at2"/>
<evidence type="ECO:0000313" key="6">
    <source>
        <dbReference type="EMBL" id="SHO47041.1"/>
    </source>
</evidence>
<dbReference type="SMART" id="SM00345">
    <property type="entry name" value="HTH_GNTR"/>
    <property type="match status" value="1"/>
</dbReference>
<keyword evidence="7" id="KW-1185">Reference proteome</keyword>
<dbReference type="NCBIfam" id="TIGR02018">
    <property type="entry name" value="his_ut_repres"/>
    <property type="match status" value="1"/>
</dbReference>
<keyword evidence="3" id="KW-0804">Transcription</keyword>
<dbReference type="GO" id="GO:0003677">
    <property type="term" value="F:DNA binding"/>
    <property type="evidence" value="ECO:0007669"/>
    <property type="project" value="UniProtKB-UniRule"/>
</dbReference>
<gene>
    <name evidence="6" type="ORF">SAMN02745220_01741</name>
</gene>
<feature type="domain" description="HTH gntR-type" evidence="5">
    <location>
        <begin position="14"/>
        <end position="82"/>
    </location>
</feature>
<dbReference type="Pfam" id="PF07702">
    <property type="entry name" value="UTRA"/>
    <property type="match status" value="1"/>
</dbReference>
<proteinExistence type="predicted"/>
<accession>A0A1M7Y485</accession>
<dbReference type="Pfam" id="PF00392">
    <property type="entry name" value="GntR"/>
    <property type="match status" value="1"/>
</dbReference>
<dbReference type="InterPro" id="IPR036388">
    <property type="entry name" value="WH-like_DNA-bd_sf"/>
</dbReference>
<evidence type="ECO:0000256" key="4">
    <source>
        <dbReference type="NCBIfam" id="TIGR02018"/>
    </source>
</evidence>
<dbReference type="CDD" id="cd07377">
    <property type="entry name" value="WHTH_GntR"/>
    <property type="match status" value="1"/>
</dbReference>
<dbReference type="InterPro" id="IPR028978">
    <property type="entry name" value="Chorismate_lyase_/UTRA_dom_sf"/>
</dbReference>